<keyword evidence="1" id="KW-0472">Membrane</keyword>
<protein>
    <submittedName>
        <fullName evidence="2">Uncharacterized protein</fullName>
    </submittedName>
</protein>
<keyword evidence="1" id="KW-1133">Transmembrane helix</keyword>
<dbReference type="Proteomes" id="UP001049518">
    <property type="component" value="Chromosome"/>
</dbReference>
<dbReference type="RefSeq" id="WP_231334386.1">
    <property type="nucleotide sequence ID" value="NZ_CP059572.1"/>
</dbReference>
<keyword evidence="3" id="KW-1185">Reference proteome</keyword>
<evidence type="ECO:0000313" key="3">
    <source>
        <dbReference type="Proteomes" id="UP001049518"/>
    </source>
</evidence>
<evidence type="ECO:0000256" key="1">
    <source>
        <dbReference type="SAM" id="Phobius"/>
    </source>
</evidence>
<reference evidence="2" key="1">
    <citation type="submission" date="2020-07" db="EMBL/GenBank/DDBJ databases">
        <authorList>
            <person name="Tarantini F.S."/>
            <person name="Hong K.W."/>
            <person name="Chan K.G."/>
        </authorList>
    </citation>
    <scope>NUCLEOTIDE SEQUENCE</scope>
    <source>
        <strain evidence="2">32-07</strain>
    </source>
</reference>
<gene>
    <name evidence="2" type="ORF">AGRA3207_002079</name>
</gene>
<feature type="transmembrane region" description="Helical" evidence="1">
    <location>
        <begin position="107"/>
        <end position="127"/>
    </location>
</feature>
<feature type="transmembrane region" description="Helical" evidence="1">
    <location>
        <begin position="18"/>
        <end position="40"/>
    </location>
</feature>
<proteinExistence type="predicted"/>
<organism evidence="2 3">
    <name type="scientific">Actinomadura graeca</name>
    <dbReference type="NCBI Taxonomy" id="2750812"/>
    <lineage>
        <taxon>Bacteria</taxon>
        <taxon>Bacillati</taxon>
        <taxon>Actinomycetota</taxon>
        <taxon>Actinomycetes</taxon>
        <taxon>Streptosporangiales</taxon>
        <taxon>Thermomonosporaceae</taxon>
        <taxon>Actinomadura</taxon>
    </lineage>
</organism>
<keyword evidence="1" id="KW-0812">Transmembrane</keyword>
<sequence length="296" mass="31396">MAAEPAGPSGDDNAFGRLIGVAGRVLASTGVLTAILYYFGYVREQALFDYFGVDLGAVGFSTTDYLVLSAGPVFSPLASLAVFSVGLLIAHHLVLQLMKRAGRRWRQAVCASLAVVGFGMLTLGAISLHRLGDALTGPYLSPALLGGGTVVLEYAAESATRYGLVRAGMAEILDGTRDLRRALLVALALVAAFWATANVAQEHGVDAARAVELSLAGRSQAVVYARERLQISGPGVEMVRLPGKDAGFRYRYNGLRTLAHVDDRWFLLPVGWTHDNGATVILLPDSKEATRVDVAP</sequence>
<dbReference type="EMBL" id="CP059572">
    <property type="protein sequence ID" value="QXJ21243.1"/>
    <property type="molecule type" value="Genomic_DNA"/>
</dbReference>
<name>A0ABX8QRI4_9ACTN</name>
<accession>A0ABX8QRI4</accession>
<evidence type="ECO:0000313" key="2">
    <source>
        <dbReference type="EMBL" id="QXJ21243.1"/>
    </source>
</evidence>
<feature type="transmembrane region" description="Helical" evidence="1">
    <location>
        <begin position="73"/>
        <end position="95"/>
    </location>
</feature>